<dbReference type="PANTHER" id="PTHR13479:SF40">
    <property type="entry name" value="SMALL RIBOSOMAL SUBUNIT PROTEIN BS18M"/>
    <property type="match status" value="1"/>
</dbReference>
<evidence type="ECO:0000256" key="3">
    <source>
        <dbReference type="ARBA" id="ARBA00023274"/>
    </source>
</evidence>
<comment type="function">
    <text evidence="4">Binds as a heterodimer with protein bS6 to the central domain of the 16S rRNA, where it helps stabilize the platform of the 30S subunit.</text>
</comment>
<accession>A0AAE3TG38</accession>
<evidence type="ECO:0000256" key="2">
    <source>
        <dbReference type="ARBA" id="ARBA00022980"/>
    </source>
</evidence>
<dbReference type="NCBIfam" id="TIGR00165">
    <property type="entry name" value="S18"/>
    <property type="match status" value="1"/>
</dbReference>
<reference evidence="6" key="1">
    <citation type="submission" date="2022-11" db="EMBL/GenBank/DDBJ databases">
        <title>Candidatus Alkanophaga archaea from heated hydrothermal vent sediment oxidize petroleum alkanes.</title>
        <authorList>
            <person name="Zehnle H."/>
            <person name="Laso-Perez R."/>
            <person name="Lipp J."/>
            <person name="Teske A."/>
            <person name="Wegener G."/>
        </authorList>
    </citation>
    <scope>NUCLEOTIDE SEQUENCE</scope>
    <source>
        <strain evidence="6">MCA70</strain>
    </source>
</reference>
<keyword evidence="3 4" id="KW-0687">Ribonucleoprotein</keyword>
<dbReference type="Proteomes" id="UP001144110">
    <property type="component" value="Unassembled WGS sequence"/>
</dbReference>
<evidence type="ECO:0000313" key="7">
    <source>
        <dbReference type="Proteomes" id="UP001144110"/>
    </source>
</evidence>
<comment type="subunit">
    <text evidence="4">Part of the 30S ribosomal subunit. Forms a tight heterodimer with protein bS6.</text>
</comment>
<name>A0AAE3TG38_9BACT</name>
<evidence type="ECO:0000313" key="6">
    <source>
        <dbReference type="EMBL" id="MDF2954073.1"/>
    </source>
</evidence>
<dbReference type="InterPro" id="IPR036870">
    <property type="entry name" value="Ribosomal_bS18_sf"/>
</dbReference>
<dbReference type="GO" id="GO:0022627">
    <property type="term" value="C:cytosolic small ribosomal subunit"/>
    <property type="evidence" value="ECO:0007669"/>
    <property type="project" value="TreeGrafter"/>
</dbReference>
<dbReference type="GO" id="GO:0003735">
    <property type="term" value="F:structural constituent of ribosome"/>
    <property type="evidence" value="ECO:0007669"/>
    <property type="project" value="InterPro"/>
</dbReference>
<dbReference type="Gene3D" id="4.10.640.10">
    <property type="entry name" value="Ribosomal protein S18"/>
    <property type="match status" value="1"/>
</dbReference>
<dbReference type="SUPFAM" id="SSF46911">
    <property type="entry name" value="Ribosomal protein S18"/>
    <property type="match status" value="1"/>
</dbReference>
<dbReference type="AlphaFoldDB" id="A0AAE3TG38"/>
<proteinExistence type="inferred from homology"/>
<protein>
    <recommendedName>
        <fullName evidence="4">Small ribosomal subunit protein bS18</fullName>
    </recommendedName>
</protein>
<dbReference type="InterPro" id="IPR001648">
    <property type="entry name" value="Ribosomal_bS18"/>
</dbReference>
<gene>
    <name evidence="4" type="primary">rpsR</name>
    <name evidence="6" type="ORF">OD816_001318</name>
</gene>
<keyword evidence="4" id="KW-0694">RNA-binding</keyword>
<evidence type="ECO:0000256" key="1">
    <source>
        <dbReference type="ARBA" id="ARBA00005589"/>
    </source>
</evidence>
<dbReference type="PANTHER" id="PTHR13479">
    <property type="entry name" value="30S RIBOSOMAL PROTEIN S18"/>
    <property type="match status" value="1"/>
</dbReference>
<organism evidence="6 7">
    <name type="scientific">Candidatus Thermodesulfobacterium syntrophicum</name>
    <dbReference type="NCBI Taxonomy" id="3060442"/>
    <lineage>
        <taxon>Bacteria</taxon>
        <taxon>Pseudomonadati</taxon>
        <taxon>Thermodesulfobacteriota</taxon>
        <taxon>Thermodesulfobacteria</taxon>
        <taxon>Thermodesulfobacteriales</taxon>
        <taxon>Thermodesulfobacteriaceae</taxon>
        <taxon>Thermodesulfobacterium</taxon>
    </lineage>
</organism>
<dbReference type="GO" id="GO:0006412">
    <property type="term" value="P:translation"/>
    <property type="evidence" value="ECO:0007669"/>
    <property type="project" value="UniProtKB-UniRule"/>
</dbReference>
<comment type="similarity">
    <text evidence="1 4 5">Belongs to the bacterial ribosomal protein bS18 family.</text>
</comment>
<dbReference type="Pfam" id="PF01084">
    <property type="entry name" value="Ribosomal_S18"/>
    <property type="match status" value="1"/>
</dbReference>
<evidence type="ECO:0000256" key="5">
    <source>
        <dbReference type="RuleBase" id="RU003910"/>
    </source>
</evidence>
<evidence type="ECO:0000256" key="4">
    <source>
        <dbReference type="HAMAP-Rule" id="MF_00270"/>
    </source>
</evidence>
<comment type="caution">
    <text evidence="6">The sequence shown here is derived from an EMBL/GenBank/DDBJ whole genome shotgun (WGS) entry which is preliminary data.</text>
</comment>
<dbReference type="EMBL" id="JAPHEG010000006">
    <property type="protein sequence ID" value="MDF2954073.1"/>
    <property type="molecule type" value="Genomic_DNA"/>
</dbReference>
<dbReference type="HAMAP" id="MF_00270">
    <property type="entry name" value="Ribosomal_bS18"/>
    <property type="match status" value="1"/>
</dbReference>
<dbReference type="GO" id="GO:0070181">
    <property type="term" value="F:small ribosomal subunit rRNA binding"/>
    <property type="evidence" value="ECO:0007669"/>
    <property type="project" value="TreeGrafter"/>
</dbReference>
<keyword evidence="4" id="KW-0699">rRNA-binding</keyword>
<dbReference type="PRINTS" id="PR00974">
    <property type="entry name" value="RIBOSOMALS18"/>
</dbReference>
<sequence>MSEGLNIKRRFFVRKKVCKFCVDPNLKIDYKNPEVLKPFLNEKGMIIHRKQTGTCAYHQRQLTTAIKRARIMALLPFVADVEIEE</sequence>
<keyword evidence="2 4" id="KW-0689">Ribosomal protein</keyword>